<dbReference type="PANTHER" id="PTHR10625:SF19">
    <property type="entry name" value="HISTONE DEACETYLASE 12"/>
    <property type="match status" value="1"/>
</dbReference>
<dbReference type="PANTHER" id="PTHR10625">
    <property type="entry name" value="HISTONE DEACETYLASE HDAC1-RELATED"/>
    <property type="match status" value="1"/>
</dbReference>
<dbReference type="GO" id="GO:0004407">
    <property type="term" value="F:histone deacetylase activity"/>
    <property type="evidence" value="ECO:0007669"/>
    <property type="project" value="InterPro"/>
</dbReference>
<dbReference type="Pfam" id="PF00850">
    <property type="entry name" value="Hist_deacetyl"/>
    <property type="match status" value="1"/>
</dbReference>
<dbReference type="GO" id="GO:0040029">
    <property type="term" value="P:epigenetic regulation of gene expression"/>
    <property type="evidence" value="ECO:0007669"/>
    <property type="project" value="TreeGrafter"/>
</dbReference>
<organism evidence="4 5">
    <name type="scientific">PS1 clade bacterium</name>
    <dbReference type="NCBI Taxonomy" id="2175152"/>
    <lineage>
        <taxon>Bacteria</taxon>
        <taxon>Pseudomonadati</taxon>
        <taxon>Pseudomonadota</taxon>
        <taxon>Alphaproteobacteria</taxon>
        <taxon>PS1 clade</taxon>
    </lineage>
</organism>
<dbReference type="InterPro" id="IPR023696">
    <property type="entry name" value="Ureohydrolase_dom_sf"/>
</dbReference>
<dbReference type="CDD" id="cd09993">
    <property type="entry name" value="HDAC_classIV"/>
    <property type="match status" value="1"/>
</dbReference>
<keyword evidence="2" id="KW-0378">Hydrolase</keyword>
<dbReference type="EMBL" id="QOQD01000015">
    <property type="protein sequence ID" value="RCL72248.1"/>
    <property type="molecule type" value="Genomic_DNA"/>
</dbReference>
<protein>
    <submittedName>
        <fullName evidence="4">Histone deacetylase</fullName>
    </submittedName>
</protein>
<evidence type="ECO:0000313" key="5">
    <source>
        <dbReference type="Proteomes" id="UP000253570"/>
    </source>
</evidence>
<comment type="similarity">
    <text evidence="1">Belongs to the histone deacetylase family.</text>
</comment>
<dbReference type="SUPFAM" id="SSF52768">
    <property type="entry name" value="Arginase/deacetylase"/>
    <property type="match status" value="1"/>
</dbReference>
<accession>A0A368DK77</accession>
<evidence type="ECO:0000256" key="1">
    <source>
        <dbReference type="ARBA" id="ARBA00005947"/>
    </source>
</evidence>
<dbReference type="GO" id="GO:0016787">
    <property type="term" value="F:hydrolase activity"/>
    <property type="evidence" value="ECO:0007669"/>
    <property type="project" value="UniProtKB-KW"/>
</dbReference>
<comment type="caution">
    <text evidence="4">The sequence shown here is derived from an EMBL/GenBank/DDBJ whole genome shotgun (WGS) entry which is preliminary data.</text>
</comment>
<proteinExistence type="inferred from homology"/>
<dbReference type="Gene3D" id="3.40.800.20">
    <property type="entry name" value="Histone deacetylase domain"/>
    <property type="match status" value="1"/>
</dbReference>
<evidence type="ECO:0000256" key="2">
    <source>
        <dbReference type="ARBA" id="ARBA00022801"/>
    </source>
</evidence>
<dbReference type="AlphaFoldDB" id="A0A368DK77"/>
<dbReference type="InterPro" id="IPR000286">
    <property type="entry name" value="HDACs"/>
</dbReference>
<sequence length="308" mass="34734">MKNRDNFIPWIYHPDYDIPLPTNHRFTAKKHADLLSLLMKSEISNNSRVFQPEPANKDQIQIVHTKSYINKIEFGNLSKSEENILGLPWSKELLKRAYLDVNGTLTAAKLALKHAIACHLAGGTHHAHANFGSGFCVFNDIAFTAKNLIHECICKKVLVIDCDVHQGDGTASICSDEPAIYTCSMHAKNNFPLEKINGDYDIPLDDEISNKEYMNKIIYMLDICNKEISPDLVIYDAGVDVHQNDKLGRLKINSETIMKRDLAILDYFKQKSIPICTVIGGGYSEDRNELAKRHSIIFNAAHRVYCAS</sequence>
<gene>
    <name evidence="4" type="ORF">DBW71_05525</name>
</gene>
<dbReference type="InterPro" id="IPR044150">
    <property type="entry name" value="HDAC_classIV"/>
</dbReference>
<dbReference type="Proteomes" id="UP000253570">
    <property type="component" value="Unassembled WGS sequence"/>
</dbReference>
<dbReference type="PRINTS" id="PR01270">
    <property type="entry name" value="HDASUPER"/>
</dbReference>
<evidence type="ECO:0000259" key="3">
    <source>
        <dbReference type="Pfam" id="PF00850"/>
    </source>
</evidence>
<dbReference type="InterPro" id="IPR023801">
    <property type="entry name" value="His_deacetylse_dom"/>
</dbReference>
<dbReference type="InterPro" id="IPR037138">
    <property type="entry name" value="His_deacetylse_dom_sf"/>
</dbReference>
<feature type="domain" description="Histone deacetylase" evidence="3">
    <location>
        <begin position="24"/>
        <end position="288"/>
    </location>
</feature>
<reference evidence="4 5" key="1">
    <citation type="journal article" date="2018" name="Microbiome">
        <title>Fine metagenomic profile of the Mediterranean stratified and mixed water columns revealed by assembly and recruitment.</title>
        <authorList>
            <person name="Haro-Moreno J.M."/>
            <person name="Lopez-Perez M."/>
            <person name="De La Torre J.R."/>
            <person name="Picazo A."/>
            <person name="Camacho A."/>
            <person name="Rodriguez-Valera F."/>
        </authorList>
    </citation>
    <scope>NUCLEOTIDE SEQUENCE [LARGE SCALE GENOMIC DNA]</scope>
    <source>
        <strain evidence="4">MED-G57</strain>
    </source>
</reference>
<name>A0A368DK77_9PROT</name>
<evidence type="ECO:0000313" key="4">
    <source>
        <dbReference type="EMBL" id="RCL72248.1"/>
    </source>
</evidence>